<name>A0A5B9W6R7_9BACT</name>
<sequence>MAVKNLGNAGSHPGDKVTHDDVFDGFDILERVLEDMYSEHPGELAKAVKEINRRKGPRKSKWTRP</sequence>
<accession>A0A5B9W6R7</accession>
<organism evidence="3 4">
    <name type="scientific">Aquisphaera giovannonii</name>
    <dbReference type="NCBI Taxonomy" id="406548"/>
    <lineage>
        <taxon>Bacteria</taxon>
        <taxon>Pseudomonadati</taxon>
        <taxon>Planctomycetota</taxon>
        <taxon>Planctomycetia</taxon>
        <taxon>Isosphaerales</taxon>
        <taxon>Isosphaeraceae</taxon>
        <taxon>Aquisphaera</taxon>
    </lineage>
</organism>
<feature type="region of interest" description="Disordered" evidence="1">
    <location>
        <begin position="1"/>
        <end position="21"/>
    </location>
</feature>
<protein>
    <recommendedName>
        <fullName evidence="2">DUF4145 domain-containing protein</fullName>
    </recommendedName>
</protein>
<dbReference type="Proteomes" id="UP000324233">
    <property type="component" value="Chromosome"/>
</dbReference>
<evidence type="ECO:0000259" key="2">
    <source>
        <dbReference type="Pfam" id="PF13643"/>
    </source>
</evidence>
<reference evidence="3 4" key="1">
    <citation type="submission" date="2019-08" db="EMBL/GenBank/DDBJ databases">
        <title>Deep-cultivation of Planctomycetes and their phenomic and genomic characterization uncovers novel biology.</title>
        <authorList>
            <person name="Wiegand S."/>
            <person name="Jogler M."/>
            <person name="Boedeker C."/>
            <person name="Pinto D."/>
            <person name="Vollmers J."/>
            <person name="Rivas-Marin E."/>
            <person name="Kohn T."/>
            <person name="Peeters S.H."/>
            <person name="Heuer A."/>
            <person name="Rast P."/>
            <person name="Oberbeckmann S."/>
            <person name="Bunk B."/>
            <person name="Jeske O."/>
            <person name="Meyerdierks A."/>
            <person name="Storesund J.E."/>
            <person name="Kallscheuer N."/>
            <person name="Luecker S."/>
            <person name="Lage O.M."/>
            <person name="Pohl T."/>
            <person name="Merkel B.J."/>
            <person name="Hornburger P."/>
            <person name="Mueller R.-W."/>
            <person name="Bruemmer F."/>
            <person name="Labrenz M."/>
            <person name="Spormann A.M."/>
            <person name="Op den Camp H."/>
            <person name="Overmann J."/>
            <person name="Amann R."/>
            <person name="Jetten M.S.M."/>
            <person name="Mascher T."/>
            <person name="Medema M.H."/>
            <person name="Devos D.P."/>
            <person name="Kaster A.-K."/>
            <person name="Ovreas L."/>
            <person name="Rohde M."/>
            <person name="Galperin M.Y."/>
            <person name="Jogler C."/>
        </authorList>
    </citation>
    <scope>NUCLEOTIDE SEQUENCE [LARGE SCALE GENOMIC DNA]</scope>
    <source>
        <strain evidence="3 4">OJF2</strain>
    </source>
</reference>
<dbReference type="Pfam" id="PF13643">
    <property type="entry name" value="DUF4145"/>
    <property type="match status" value="1"/>
</dbReference>
<dbReference type="KEGG" id="agv:OJF2_49130"/>
<proteinExistence type="predicted"/>
<dbReference type="EMBL" id="CP042997">
    <property type="protein sequence ID" value="QEH36352.1"/>
    <property type="molecule type" value="Genomic_DNA"/>
</dbReference>
<evidence type="ECO:0000256" key="1">
    <source>
        <dbReference type="SAM" id="MobiDB-lite"/>
    </source>
</evidence>
<dbReference type="AlphaFoldDB" id="A0A5B9W6R7"/>
<dbReference type="InterPro" id="IPR025285">
    <property type="entry name" value="DUF4145"/>
</dbReference>
<keyword evidence="4" id="KW-1185">Reference proteome</keyword>
<evidence type="ECO:0000313" key="4">
    <source>
        <dbReference type="Proteomes" id="UP000324233"/>
    </source>
</evidence>
<feature type="domain" description="DUF4145" evidence="2">
    <location>
        <begin position="1"/>
        <end position="30"/>
    </location>
</feature>
<evidence type="ECO:0000313" key="3">
    <source>
        <dbReference type="EMBL" id="QEH36352.1"/>
    </source>
</evidence>
<gene>
    <name evidence="3" type="ORF">OJF2_49130</name>
</gene>